<proteinExistence type="predicted"/>
<dbReference type="AlphaFoldDB" id="A0A1H6MUM4"/>
<evidence type="ECO:0000256" key="1">
    <source>
        <dbReference type="ARBA" id="ARBA00022729"/>
    </source>
</evidence>
<keyword evidence="1" id="KW-0732">Signal</keyword>
<dbReference type="InterPro" id="IPR026444">
    <property type="entry name" value="Secre_tail"/>
</dbReference>
<sequence length="108" mass="11922">TTYYGILIGANGCGSLPLAVEVTVSLSVQELDLAQLSYYPNPADSELNISYIEEINKVEIFTITGQKVLSKEFKSREVKVDLSGLSAGTYMLRIQTEKASQFIKIIKK</sequence>
<feature type="non-terminal residue" evidence="3">
    <location>
        <position position="1"/>
    </location>
</feature>
<dbReference type="Gene3D" id="2.60.40.3080">
    <property type="match status" value="1"/>
</dbReference>
<dbReference type="RefSeq" id="WP_143037823.1">
    <property type="nucleotide sequence ID" value="NZ_FNXE01000072.1"/>
</dbReference>
<dbReference type="Pfam" id="PF18962">
    <property type="entry name" value="Por_Secre_tail"/>
    <property type="match status" value="1"/>
</dbReference>
<dbReference type="STRING" id="1159016.SAMN02927937_02864"/>
<evidence type="ECO:0000313" key="4">
    <source>
        <dbReference type="Proteomes" id="UP000199634"/>
    </source>
</evidence>
<protein>
    <submittedName>
        <fullName evidence="3">Por secretion system C-terminal sorting domain-containing protein</fullName>
    </submittedName>
</protein>
<accession>A0A1H6MUM4</accession>
<keyword evidence="4" id="KW-1185">Reference proteome</keyword>
<reference evidence="3 4" key="1">
    <citation type="submission" date="2016-10" db="EMBL/GenBank/DDBJ databases">
        <authorList>
            <person name="de Groot N.N."/>
        </authorList>
    </citation>
    <scope>NUCLEOTIDE SEQUENCE [LARGE SCALE GENOMIC DNA]</scope>
    <source>
        <strain evidence="3 4">CGMCC 1.10825</strain>
    </source>
</reference>
<dbReference type="Proteomes" id="UP000199634">
    <property type="component" value="Unassembled WGS sequence"/>
</dbReference>
<dbReference type="OrthoDB" id="1266341at2"/>
<evidence type="ECO:0000313" key="3">
    <source>
        <dbReference type="EMBL" id="SEI03308.1"/>
    </source>
</evidence>
<feature type="domain" description="Secretion system C-terminal sorting" evidence="2">
    <location>
        <begin position="39"/>
        <end position="106"/>
    </location>
</feature>
<dbReference type="EMBL" id="FNXE01000072">
    <property type="protein sequence ID" value="SEI03308.1"/>
    <property type="molecule type" value="Genomic_DNA"/>
</dbReference>
<gene>
    <name evidence="3" type="ORF">SAMN02927937_02864</name>
</gene>
<name>A0A1H6MUM4_9FLAO</name>
<organism evidence="3 4">
    <name type="scientific">Paenimyroides marinum</name>
    <dbReference type="NCBI Taxonomy" id="1159016"/>
    <lineage>
        <taxon>Bacteria</taxon>
        <taxon>Pseudomonadati</taxon>
        <taxon>Bacteroidota</taxon>
        <taxon>Flavobacteriia</taxon>
        <taxon>Flavobacteriales</taxon>
        <taxon>Flavobacteriaceae</taxon>
        <taxon>Paenimyroides</taxon>
    </lineage>
</organism>
<evidence type="ECO:0000259" key="2">
    <source>
        <dbReference type="Pfam" id="PF18962"/>
    </source>
</evidence>
<dbReference type="NCBIfam" id="TIGR04183">
    <property type="entry name" value="Por_Secre_tail"/>
    <property type="match status" value="1"/>
</dbReference>